<keyword evidence="4" id="KW-1185">Reference proteome</keyword>
<dbReference type="Proteomes" id="UP001325479">
    <property type="component" value="Chromosome"/>
</dbReference>
<name>A0ABZ0WM45_9BURK</name>
<evidence type="ECO:0000313" key="3">
    <source>
        <dbReference type="EMBL" id="WQD78433.1"/>
    </source>
</evidence>
<sequence>MNDDTTPGRALDRTSANPDDDRGTSHDNLTQRGKARRRALTCMAWAGTGVVWSLSGGVPRTLGIVGDAWGATSDEHALTFVQISDSHIGFNKQPNPTPEKTLQEAVDKIKSLPRPPAFMLHTGDVSHLSRPVEFDTAEQIVRGAALDVHYIPGEHDVLIDDGQPFFERFSKGTGGKGWYSFDQNGVHFVALVNVLNLKSGGLGSLGAEQLAWLERDLRGKTGSTPVVVFTHIPLWSLYPEWGWGTDDSAQALGYLKRFGSVTVLNGHIHQVLQKVEGNVSFHSAMSTAFPIAAPGVGPGPGPMKVPEDRLHAVLGVRTVNFVPGRTELALVDSPLGA</sequence>
<reference evidence="3 4" key="1">
    <citation type="submission" date="2023-12" db="EMBL/GenBank/DDBJ databases">
        <title>Genome sequencing and assembly of bacterial species from a model synthetic community.</title>
        <authorList>
            <person name="Hogle S.L."/>
        </authorList>
    </citation>
    <scope>NUCLEOTIDE SEQUENCE [LARGE SCALE GENOMIC DNA]</scope>
    <source>
        <strain evidence="3 4">HAMBI 2494</strain>
    </source>
</reference>
<dbReference type="PANTHER" id="PTHR43143">
    <property type="entry name" value="METALLOPHOSPHOESTERASE, CALCINEURIN SUPERFAMILY"/>
    <property type="match status" value="1"/>
</dbReference>
<dbReference type="RefSeq" id="WP_114809571.1">
    <property type="nucleotide sequence ID" value="NZ_CP139965.1"/>
</dbReference>
<accession>A0ABZ0WM45</accession>
<dbReference type="InterPro" id="IPR004843">
    <property type="entry name" value="Calcineurin-like_PHP"/>
</dbReference>
<dbReference type="Pfam" id="PF00149">
    <property type="entry name" value="Metallophos"/>
    <property type="match status" value="1"/>
</dbReference>
<feature type="domain" description="Calcineurin-like phosphoesterase" evidence="2">
    <location>
        <begin position="79"/>
        <end position="270"/>
    </location>
</feature>
<proteinExistence type="predicted"/>
<feature type="region of interest" description="Disordered" evidence="1">
    <location>
        <begin position="1"/>
        <end position="33"/>
    </location>
</feature>
<evidence type="ECO:0000313" key="4">
    <source>
        <dbReference type="Proteomes" id="UP001325479"/>
    </source>
</evidence>
<dbReference type="InterPro" id="IPR029052">
    <property type="entry name" value="Metallo-depent_PP-like"/>
</dbReference>
<dbReference type="SUPFAM" id="SSF56300">
    <property type="entry name" value="Metallo-dependent phosphatases"/>
    <property type="match status" value="1"/>
</dbReference>
<dbReference type="Gene3D" id="3.60.21.10">
    <property type="match status" value="1"/>
</dbReference>
<gene>
    <name evidence="3" type="ORF">U0042_01615</name>
</gene>
<protein>
    <submittedName>
        <fullName evidence="3">Metallophosphoesterase</fullName>
    </submittedName>
</protein>
<dbReference type="InterPro" id="IPR051918">
    <property type="entry name" value="STPP_CPPED1"/>
</dbReference>
<evidence type="ECO:0000256" key="1">
    <source>
        <dbReference type="SAM" id="MobiDB-lite"/>
    </source>
</evidence>
<dbReference type="PANTHER" id="PTHR43143:SF6">
    <property type="entry name" value="BLL3016 PROTEIN"/>
    <property type="match status" value="1"/>
</dbReference>
<organism evidence="3 4">
    <name type="scientific">Paraburkholderia kururiensis</name>
    <dbReference type="NCBI Taxonomy" id="984307"/>
    <lineage>
        <taxon>Bacteria</taxon>
        <taxon>Pseudomonadati</taxon>
        <taxon>Pseudomonadota</taxon>
        <taxon>Betaproteobacteria</taxon>
        <taxon>Burkholderiales</taxon>
        <taxon>Burkholderiaceae</taxon>
        <taxon>Paraburkholderia</taxon>
    </lineage>
</organism>
<evidence type="ECO:0000259" key="2">
    <source>
        <dbReference type="Pfam" id="PF00149"/>
    </source>
</evidence>
<dbReference type="EMBL" id="CP139965">
    <property type="protein sequence ID" value="WQD78433.1"/>
    <property type="molecule type" value="Genomic_DNA"/>
</dbReference>